<evidence type="ECO:0000256" key="1">
    <source>
        <dbReference type="ARBA" id="ARBA00001946"/>
    </source>
</evidence>
<dbReference type="PROSITE" id="PS00943">
    <property type="entry name" value="UBIA"/>
    <property type="match status" value="1"/>
</dbReference>
<evidence type="ECO:0000256" key="3">
    <source>
        <dbReference type="ARBA" id="ARBA00005985"/>
    </source>
</evidence>
<comment type="subcellular location">
    <subcellularLocation>
        <location evidence="2">Membrane</location>
        <topology evidence="2">Multi-pass membrane protein</topology>
    </subcellularLocation>
    <subcellularLocation>
        <location evidence="15">Mitochondrion inner membrane</location>
        <topology evidence="15">Multi-pass membrane protein</topology>
        <orientation evidence="15">Matrix side</orientation>
    </subcellularLocation>
</comment>
<name>A0A023F2M1_TRIIF</name>
<comment type="similarity">
    <text evidence="3 15">Belongs to the UbiA prenyltransferase family.</text>
</comment>
<comment type="pathway">
    <text evidence="15">Cofactor biosynthesis; ubiquinone biosynthesis.</text>
</comment>
<dbReference type="GO" id="GO:0006744">
    <property type="term" value="P:ubiquinone biosynthetic process"/>
    <property type="evidence" value="ECO:0007669"/>
    <property type="project" value="UniProtKB-UniRule"/>
</dbReference>
<evidence type="ECO:0000256" key="6">
    <source>
        <dbReference type="ARBA" id="ARBA00022692"/>
    </source>
</evidence>
<evidence type="ECO:0000313" key="16">
    <source>
        <dbReference type="EMBL" id="JAC15867.1"/>
    </source>
</evidence>
<evidence type="ECO:0000256" key="7">
    <source>
        <dbReference type="ARBA" id="ARBA00022792"/>
    </source>
</evidence>
<sequence length="366" mass="40989">MYLAKSISSKPLILPSIDNKKYSAKNKHLLHIHSNLLKNGLRYSTKVKPSFQQTLASSLVNKSSQKVQPYLKLMRLDKPIGTWLLFWPCGWSISVAAEAGTFPDLKMLLLFGSGAIVMRGAGCTINDMWDKDIDGKVERTKDRPLVNGTVSISDAWVFLAVQLSVALTILLQLNWYSVFLGASSLGLVIVYPLMKRVTYWPQLILGMTFNWGALLGWSAIHSSCNWEVCLPLYAAGICWTIIYDTIYAHQDKADDVILGIKSTAIKFGEDTKLWLSVFSCGMISFLVTTGILSQQTWPYYFSVCLITNHLYQQLKTLDINNPDDCDNKFISNKNVGLILFIGIVFSTLLKTKENHEKTILPNSSVS</sequence>
<dbReference type="Gene3D" id="1.20.120.1780">
    <property type="entry name" value="UbiA prenyltransferase"/>
    <property type="match status" value="1"/>
</dbReference>
<dbReference type="CDD" id="cd13959">
    <property type="entry name" value="PT_UbiA_COQ2"/>
    <property type="match status" value="1"/>
</dbReference>
<gene>
    <name evidence="15" type="primary">coq2</name>
</gene>
<keyword evidence="15" id="KW-0496">Mitochondrion</keyword>
<keyword evidence="4 15" id="KW-0808">Transferase</keyword>
<dbReference type="PANTHER" id="PTHR11048">
    <property type="entry name" value="PRENYLTRANSFERASES"/>
    <property type="match status" value="1"/>
</dbReference>
<proteinExistence type="evidence at transcript level"/>
<protein>
    <recommendedName>
        <fullName evidence="15">4-hydroxybenzoate polyprenyltransferase, mitochondrial</fullName>
        <shortName evidence="15">4-HB polyprenyltransferase</shortName>
        <ecNumber evidence="15">2.5.1.39</ecNumber>
    </recommendedName>
    <alternativeName>
        <fullName evidence="15">Para-hydroxybenzoate--polyprenyltransferase</fullName>
        <shortName evidence="15">PHB:PPT</shortName>
        <shortName evidence="15">PHB:polyprenyltransferase</shortName>
    </alternativeName>
</protein>
<dbReference type="GO" id="GO:0008412">
    <property type="term" value="F:4-hydroxybenzoate polyprenyltransferase activity"/>
    <property type="evidence" value="ECO:0007669"/>
    <property type="project" value="UniProtKB-EC"/>
</dbReference>
<dbReference type="UniPathway" id="UPA00232"/>
<dbReference type="EMBL" id="GBBI01002845">
    <property type="protein sequence ID" value="JAC15867.1"/>
    <property type="molecule type" value="mRNA"/>
</dbReference>
<evidence type="ECO:0000256" key="15">
    <source>
        <dbReference type="HAMAP-Rule" id="MF_03189"/>
    </source>
</evidence>
<evidence type="ECO:0000256" key="11">
    <source>
        <dbReference type="ARBA" id="ARBA00023229"/>
    </source>
</evidence>
<dbReference type="NCBIfam" id="TIGR01474">
    <property type="entry name" value="ubiA_proteo"/>
    <property type="match status" value="1"/>
</dbReference>
<evidence type="ECO:0000256" key="12">
    <source>
        <dbReference type="ARBA" id="ARBA00049890"/>
    </source>
</evidence>
<keyword evidence="5 15" id="KW-0831">Ubiquinone biosynthesis</keyword>
<evidence type="ECO:0000256" key="9">
    <source>
        <dbReference type="ARBA" id="ARBA00022989"/>
    </source>
</evidence>
<feature type="transmembrane region" description="Helical" evidence="15">
    <location>
        <begin position="330"/>
        <end position="349"/>
    </location>
</feature>
<dbReference type="Gene3D" id="1.10.357.140">
    <property type="entry name" value="UbiA prenyltransferase"/>
    <property type="match status" value="1"/>
</dbReference>
<evidence type="ECO:0000256" key="10">
    <source>
        <dbReference type="ARBA" id="ARBA00023136"/>
    </source>
</evidence>
<keyword evidence="11 15" id="KW-0414">Isoprene biosynthesis</keyword>
<organism evidence="16">
    <name type="scientific">Triatoma infestans</name>
    <name type="common">Assassin bug</name>
    <dbReference type="NCBI Taxonomy" id="30076"/>
    <lineage>
        <taxon>Eukaryota</taxon>
        <taxon>Metazoa</taxon>
        <taxon>Ecdysozoa</taxon>
        <taxon>Arthropoda</taxon>
        <taxon>Hexapoda</taxon>
        <taxon>Insecta</taxon>
        <taxon>Pterygota</taxon>
        <taxon>Neoptera</taxon>
        <taxon>Paraneoptera</taxon>
        <taxon>Hemiptera</taxon>
        <taxon>Heteroptera</taxon>
        <taxon>Panheteroptera</taxon>
        <taxon>Cimicomorpha</taxon>
        <taxon>Reduviidae</taxon>
        <taxon>Triatominae</taxon>
        <taxon>Triatoma</taxon>
    </lineage>
</organism>
<dbReference type="GO" id="GO:0005743">
    <property type="term" value="C:mitochondrial inner membrane"/>
    <property type="evidence" value="ECO:0007669"/>
    <property type="project" value="UniProtKB-SubCell"/>
</dbReference>
<evidence type="ECO:0000256" key="2">
    <source>
        <dbReference type="ARBA" id="ARBA00004141"/>
    </source>
</evidence>
<keyword evidence="8" id="KW-0809">Transit peptide</keyword>
<evidence type="ECO:0000256" key="5">
    <source>
        <dbReference type="ARBA" id="ARBA00022688"/>
    </source>
</evidence>
<keyword evidence="7 15" id="KW-0999">Mitochondrion inner membrane</keyword>
<keyword evidence="10 15" id="KW-0472">Membrane</keyword>
<evidence type="ECO:0000256" key="8">
    <source>
        <dbReference type="ARBA" id="ARBA00022946"/>
    </source>
</evidence>
<comment type="function">
    <text evidence="15">Catalyzes the prenylation of para-hydroxybenzoate (PHB) with an all-trans polyprenyl group. Mediates the second step in the final reaction sequence of coenzyme Q (CoQ) biosynthesis, which is the condensation of the polyisoprenoid side chain with PHB, generating the first membrane-bound Q intermediate.</text>
</comment>
<feature type="transmembrane region" description="Helical" evidence="15">
    <location>
        <begin position="175"/>
        <end position="194"/>
    </location>
</feature>
<evidence type="ECO:0000256" key="4">
    <source>
        <dbReference type="ARBA" id="ARBA00022679"/>
    </source>
</evidence>
<dbReference type="FunFam" id="1.20.120.1780:FF:000001">
    <property type="entry name" value="4-hydroxybenzoate octaprenyltransferase"/>
    <property type="match status" value="1"/>
</dbReference>
<dbReference type="InterPro" id="IPR006370">
    <property type="entry name" value="HB_polyprenyltransferase-like"/>
</dbReference>
<dbReference type="HAMAP" id="MF_01635">
    <property type="entry name" value="UbiA"/>
    <property type="match status" value="1"/>
</dbReference>
<dbReference type="FunFam" id="1.10.357.140:FF:000003">
    <property type="entry name" value="4-hydroxybenzoate polyprenyltransferase, mitochondrial"/>
    <property type="match status" value="1"/>
</dbReference>
<comment type="catalytic activity">
    <reaction evidence="13">
        <text>all-trans-nonaprenyl diphosphate + 4-hydroxybenzoate = 4-hydroxy-3-(all-trans-nonaprenyl)benzoate + diphosphate</text>
        <dbReference type="Rhea" id="RHEA:17709"/>
        <dbReference type="ChEBI" id="CHEBI:17879"/>
        <dbReference type="ChEBI" id="CHEBI:33019"/>
        <dbReference type="ChEBI" id="CHEBI:58391"/>
        <dbReference type="ChEBI" id="CHEBI:84502"/>
        <dbReference type="EC" id="2.5.1.39"/>
    </reaction>
    <physiologicalReaction direction="left-to-right" evidence="13">
        <dbReference type="Rhea" id="RHEA:17710"/>
    </physiologicalReaction>
</comment>
<evidence type="ECO:0000256" key="13">
    <source>
        <dbReference type="ARBA" id="ARBA00050454"/>
    </source>
</evidence>
<comment type="cofactor">
    <cofactor evidence="1 15">
        <name>Mg(2+)</name>
        <dbReference type="ChEBI" id="CHEBI:18420"/>
    </cofactor>
</comment>
<dbReference type="EC" id="2.5.1.39" evidence="15"/>
<feature type="transmembrane region" description="Helical" evidence="15">
    <location>
        <begin position="273"/>
        <end position="292"/>
    </location>
</feature>
<evidence type="ECO:0000256" key="14">
    <source>
        <dbReference type="ARBA" id="ARBA00051182"/>
    </source>
</evidence>
<dbReference type="InterPro" id="IPR000537">
    <property type="entry name" value="UbiA_prenyltransferase"/>
</dbReference>
<comment type="catalytic activity">
    <reaction evidence="14">
        <text>an all-trans-polyprenyl diphosphate + 4-hydroxybenzoate = a 4-hydroxy-3-(all-trans-polyprenyl)benzoate + diphosphate</text>
        <dbReference type="Rhea" id="RHEA:44504"/>
        <dbReference type="Rhea" id="RHEA-COMP:9514"/>
        <dbReference type="Rhea" id="RHEA-COMP:9564"/>
        <dbReference type="ChEBI" id="CHEBI:17879"/>
        <dbReference type="ChEBI" id="CHEBI:33019"/>
        <dbReference type="ChEBI" id="CHEBI:58914"/>
        <dbReference type="ChEBI" id="CHEBI:78396"/>
        <dbReference type="EC" id="2.5.1.39"/>
    </reaction>
    <physiologicalReaction direction="left-to-right" evidence="14">
        <dbReference type="Rhea" id="RHEA:44505"/>
    </physiologicalReaction>
</comment>
<feature type="transmembrane region" description="Helical" evidence="15">
    <location>
        <begin position="80"/>
        <end position="101"/>
    </location>
</feature>
<dbReference type="Pfam" id="PF01040">
    <property type="entry name" value="UbiA"/>
    <property type="match status" value="1"/>
</dbReference>
<dbReference type="InterPro" id="IPR030470">
    <property type="entry name" value="UbiA_prenylTrfase_CS"/>
</dbReference>
<accession>A0A023F2M1</accession>
<dbReference type="PANTHER" id="PTHR11048:SF28">
    <property type="entry name" value="4-HYDROXYBENZOATE POLYPRENYLTRANSFERASE, MITOCHONDRIAL"/>
    <property type="match status" value="1"/>
</dbReference>
<keyword evidence="6 15" id="KW-0812">Transmembrane</keyword>
<dbReference type="InterPro" id="IPR044878">
    <property type="entry name" value="UbiA_sf"/>
</dbReference>
<dbReference type="GO" id="GO:0008299">
    <property type="term" value="P:isoprenoid biosynthetic process"/>
    <property type="evidence" value="ECO:0007669"/>
    <property type="project" value="UniProtKB-UniRule"/>
</dbReference>
<reference evidence="16" key="1">
    <citation type="journal article" date="2014" name="PLoS Negl. Trop. Dis.">
        <title>An updated insight into the Sialotranscriptome of Triatoma infestans: developmental stage and geographic variations.</title>
        <authorList>
            <person name="Schwarz A."/>
            <person name="Medrano-Mercado N."/>
            <person name="Schaub G.A."/>
            <person name="Struchiner C.J."/>
            <person name="Bargues M.D."/>
            <person name="Levy M.Z."/>
            <person name="Ribeiro J.M."/>
        </authorList>
    </citation>
    <scope>NUCLEOTIDE SEQUENCE</scope>
    <source>
        <strain evidence="16">Chile</strain>
        <tissue evidence="16">Salivary glands</tissue>
    </source>
</reference>
<dbReference type="AlphaFoldDB" id="A0A023F2M1"/>
<keyword evidence="9 15" id="KW-1133">Transmembrane helix</keyword>
<comment type="catalytic activity">
    <reaction evidence="12">
        <text>all-trans-decaprenyl diphosphate + 4-hydroxybenzoate = 4-hydroxy-3-(all-trans-decaprenyl)benzoate + diphosphate</text>
        <dbReference type="Rhea" id="RHEA:44564"/>
        <dbReference type="ChEBI" id="CHEBI:17879"/>
        <dbReference type="ChEBI" id="CHEBI:33019"/>
        <dbReference type="ChEBI" id="CHEBI:60721"/>
        <dbReference type="ChEBI" id="CHEBI:84503"/>
        <dbReference type="EC" id="2.5.1.39"/>
    </reaction>
    <physiologicalReaction direction="left-to-right" evidence="12">
        <dbReference type="Rhea" id="RHEA:44565"/>
    </physiologicalReaction>
</comment>
<dbReference type="InterPro" id="IPR039653">
    <property type="entry name" value="Prenyltransferase"/>
</dbReference>